<feature type="compositionally biased region" description="Low complexity" evidence="1">
    <location>
        <begin position="170"/>
        <end position="189"/>
    </location>
</feature>
<feature type="compositionally biased region" description="Pro residues" evidence="1">
    <location>
        <begin position="155"/>
        <end position="169"/>
    </location>
</feature>
<sequence length="342" mass="36366">MANLTFDVRFYDLLSVSCVASLHRGSPILQITFKVCSLLFPAVSIRRGRVETPPTSPWSPPAVSARPTELTRTLGYQPALFARSAPVGRVPQHRARIWACQHLRPTSPSNIRAFQNLPPRTLGAPCACPARARRQAQHDRAAHTARAAPRARDPAPAPAPPRAPRPAAPPQRARGAAPGPRRALSAAPGRRSHLRDRARGRSPLRVPAPPPPLRRSRARAAARPAPPSPAARAPVCVDRPCACGFWAVRPRARPGGSGSRFVAHARSSRRRGAGATTRAGRAAPHTRAGGAALAFQVRRGVAMGDGCAVRRTPEPAHARASAAAAGFLARSAVREPMYGTVN</sequence>
<dbReference type="AlphaFoldDB" id="A0A9P3LKA4"/>
<dbReference type="EMBL" id="BPQB01000086">
    <property type="protein sequence ID" value="GJE98338.1"/>
    <property type="molecule type" value="Genomic_DNA"/>
</dbReference>
<dbReference type="Proteomes" id="UP000703269">
    <property type="component" value="Unassembled WGS sequence"/>
</dbReference>
<reference evidence="2 3" key="1">
    <citation type="submission" date="2021-08" db="EMBL/GenBank/DDBJ databases">
        <title>Draft Genome Sequence of Phanerochaete sordida strain YK-624.</title>
        <authorList>
            <person name="Mori T."/>
            <person name="Dohra H."/>
            <person name="Suzuki T."/>
            <person name="Kawagishi H."/>
            <person name="Hirai H."/>
        </authorList>
    </citation>
    <scope>NUCLEOTIDE SEQUENCE [LARGE SCALE GENOMIC DNA]</scope>
    <source>
        <strain evidence="2 3">YK-624</strain>
    </source>
</reference>
<feature type="region of interest" description="Disordered" evidence="1">
    <location>
        <begin position="130"/>
        <end position="233"/>
    </location>
</feature>
<accession>A0A9P3LKA4</accession>
<gene>
    <name evidence="2" type="ORF">PsYK624_145660</name>
</gene>
<proteinExistence type="predicted"/>
<protein>
    <submittedName>
        <fullName evidence="2">Uncharacterized protein</fullName>
    </submittedName>
</protein>
<feature type="compositionally biased region" description="Basic residues" evidence="1">
    <location>
        <begin position="190"/>
        <end position="202"/>
    </location>
</feature>
<comment type="caution">
    <text evidence="2">The sequence shown here is derived from an EMBL/GenBank/DDBJ whole genome shotgun (WGS) entry which is preliminary data.</text>
</comment>
<feature type="compositionally biased region" description="Low complexity" evidence="1">
    <location>
        <begin position="273"/>
        <end position="287"/>
    </location>
</feature>
<organism evidence="2 3">
    <name type="scientific">Phanerochaete sordida</name>
    <dbReference type="NCBI Taxonomy" id="48140"/>
    <lineage>
        <taxon>Eukaryota</taxon>
        <taxon>Fungi</taxon>
        <taxon>Dikarya</taxon>
        <taxon>Basidiomycota</taxon>
        <taxon>Agaricomycotina</taxon>
        <taxon>Agaricomycetes</taxon>
        <taxon>Polyporales</taxon>
        <taxon>Phanerochaetaceae</taxon>
        <taxon>Phanerochaete</taxon>
    </lineage>
</organism>
<feature type="region of interest" description="Disordered" evidence="1">
    <location>
        <begin position="254"/>
        <end position="287"/>
    </location>
</feature>
<evidence type="ECO:0000256" key="1">
    <source>
        <dbReference type="SAM" id="MobiDB-lite"/>
    </source>
</evidence>
<name>A0A9P3LKA4_9APHY</name>
<keyword evidence="3" id="KW-1185">Reference proteome</keyword>
<evidence type="ECO:0000313" key="2">
    <source>
        <dbReference type="EMBL" id="GJE98338.1"/>
    </source>
</evidence>
<evidence type="ECO:0000313" key="3">
    <source>
        <dbReference type="Proteomes" id="UP000703269"/>
    </source>
</evidence>